<feature type="compositionally biased region" description="Basic and acidic residues" evidence="1">
    <location>
        <begin position="1"/>
        <end position="11"/>
    </location>
</feature>
<keyword evidence="3" id="KW-0378">Hydrolase</keyword>
<accession>A0A371K5Z4</accession>
<dbReference type="Proteomes" id="UP000264492">
    <property type="component" value="Unassembled WGS sequence"/>
</dbReference>
<organism evidence="3 4">
    <name type="scientific">Lysobacter silvisoli</name>
    <dbReference type="NCBI Taxonomy" id="2293254"/>
    <lineage>
        <taxon>Bacteria</taxon>
        <taxon>Pseudomonadati</taxon>
        <taxon>Pseudomonadota</taxon>
        <taxon>Gammaproteobacteria</taxon>
        <taxon>Lysobacterales</taxon>
        <taxon>Lysobacteraceae</taxon>
        <taxon>Lysobacter</taxon>
    </lineage>
</organism>
<evidence type="ECO:0000259" key="2">
    <source>
        <dbReference type="Pfam" id="PF12697"/>
    </source>
</evidence>
<evidence type="ECO:0000256" key="1">
    <source>
        <dbReference type="SAM" id="MobiDB-lite"/>
    </source>
</evidence>
<dbReference type="InterPro" id="IPR029058">
    <property type="entry name" value="AB_hydrolase_fold"/>
</dbReference>
<feature type="region of interest" description="Disordered" evidence="1">
    <location>
        <begin position="1"/>
        <end position="26"/>
    </location>
</feature>
<dbReference type="AlphaFoldDB" id="A0A371K5Z4"/>
<evidence type="ECO:0000313" key="3">
    <source>
        <dbReference type="EMBL" id="RDZ29325.1"/>
    </source>
</evidence>
<dbReference type="GO" id="GO:0016787">
    <property type="term" value="F:hydrolase activity"/>
    <property type="evidence" value="ECO:0007669"/>
    <property type="project" value="UniProtKB-KW"/>
</dbReference>
<keyword evidence="4" id="KW-1185">Reference proteome</keyword>
<feature type="domain" description="AB hydrolase-1" evidence="2">
    <location>
        <begin position="34"/>
        <end position="235"/>
    </location>
</feature>
<gene>
    <name evidence="3" type="ORF">DX914_09650</name>
</gene>
<dbReference type="SUPFAM" id="SSF53474">
    <property type="entry name" value="alpha/beta-Hydrolases"/>
    <property type="match status" value="1"/>
</dbReference>
<dbReference type="Gene3D" id="3.40.50.1820">
    <property type="entry name" value="alpha/beta hydrolase"/>
    <property type="match status" value="1"/>
</dbReference>
<name>A0A371K5Z4_9GAMM</name>
<evidence type="ECO:0000313" key="4">
    <source>
        <dbReference type="Proteomes" id="UP000264492"/>
    </source>
</evidence>
<dbReference type="InterPro" id="IPR000073">
    <property type="entry name" value="AB_hydrolase_1"/>
</dbReference>
<protein>
    <submittedName>
        <fullName evidence="3">Alpha/beta fold hydrolase</fullName>
    </submittedName>
</protein>
<dbReference type="Pfam" id="PF12697">
    <property type="entry name" value="Abhydrolase_6"/>
    <property type="match status" value="1"/>
</dbReference>
<comment type="caution">
    <text evidence="3">The sequence shown here is derived from an EMBL/GenBank/DDBJ whole genome shotgun (WGS) entry which is preliminary data.</text>
</comment>
<sequence>MPGVEGAERGADQPGSEPGLSRVPARAAPPRHAVLVHGAGGGGWEWELWAAALRAHGIDVRAPDLQPAAAGLAATTLDDYLDQVRDWIAAAPRPRALIGASLGGLLAAACAEAADALVVVNPLPPAPWATRLPQRDWPDVVPWRCDARLASTRRALADADEAAALYAFRRWRDESGAVLRAAHAGLGIAAPACAVLCVASAQDEDVPPALTLELAQAWGATPLQTLTPSHVGPLLGRDAARTAAQVARWLSAR</sequence>
<reference evidence="3 4" key="1">
    <citation type="submission" date="2018-08" db="EMBL/GenBank/DDBJ databases">
        <title>Lysobacter sp. zong2l5, whole genome shotgun sequence.</title>
        <authorList>
            <person name="Zhang X."/>
            <person name="Feng G."/>
            <person name="Zhu H."/>
        </authorList>
    </citation>
    <scope>NUCLEOTIDE SEQUENCE [LARGE SCALE GENOMIC DNA]</scope>
    <source>
        <strain evidence="4">zong2l5</strain>
    </source>
</reference>
<dbReference type="EMBL" id="QTSU01000001">
    <property type="protein sequence ID" value="RDZ29325.1"/>
    <property type="molecule type" value="Genomic_DNA"/>
</dbReference>
<proteinExistence type="predicted"/>